<dbReference type="InterPro" id="IPR018060">
    <property type="entry name" value="HTH_AraC"/>
</dbReference>
<dbReference type="SUPFAM" id="SSF55136">
    <property type="entry name" value="Probable bacterial effector-binding domain"/>
    <property type="match status" value="1"/>
</dbReference>
<dbReference type="GO" id="GO:0043565">
    <property type="term" value="F:sequence-specific DNA binding"/>
    <property type="evidence" value="ECO:0007669"/>
    <property type="project" value="InterPro"/>
</dbReference>
<dbReference type="Gene3D" id="1.10.10.60">
    <property type="entry name" value="Homeodomain-like"/>
    <property type="match status" value="2"/>
</dbReference>
<dbReference type="AlphaFoldDB" id="A0A421B1S1"/>
<dbReference type="EMBL" id="RCDD01000003">
    <property type="protein sequence ID" value="RLK58345.1"/>
    <property type="molecule type" value="Genomic_DNA"/>
</dbReference>
<dbReference type="GO" id="GO:0003700">
    <property type="term" value="F:DNA-binding transcription factor activity"/>
    <property type="evidence" value="ECO:0007669"/>
    <property type="project" value="InterPro"/>
</dbReference>
<dbReference type="PANTHER" id="PTHR47504">
    <property type="entry name" value="RIGHT ORIGIN-BINDING PROTEIN"/>
    <property type="match status" value="1"/>
</dbReference>
<evidence type="ECO:0000313" key="5">
    <source>
        <dbReference type="EMBL" id="RLK58345.1"/>
    </source>
</evidence>
<gene>
    <name evidence="5" type="ORF">CLV68_4443</name>
</gene>
<organism evidence="5 6">
    <name type="scientific">Actinokineospora cianjurensis</name>
    <dbReference type="NCBI Taxonomy" id="585224"/>
    <lineage>
        <taxon>Bacteria</taxon>
        <taxon>Bacillati</taxon>
        <taxon>Actinomycetota</taxon>
        <taxon>Actinomycetes</taxon>
        <taxon>Pseudonocardiales</taxon>
        <taxon>Pseudonocardiaceae</taxon>
        <taxon>Actinokineospora</taxon>
    </lineage>
</organism>
<protein>
    <submittedName>
        <fullName evidence="5">AraC family transcriptional regulator</fullName>
    </submittedName>
</protein>
<dbReference type="PROSITE" id="PS01124">
    <property type="entry name" value="HTH_ARAC_FAMILY_2"/>
    <property type="match status" value="1"/>
</dbReference>
<keyword evidence="3" id="KW-0804">Transcription</keyword>
<dbReference type="PANTHER" id="PTHR47504:SF5">
    <property type="entry name" value="RIGHT ORIGIN-BINDING PROTEIN"/>
    <property type="match status" value="1"/>
</dbReference>
<evidence type="ECO:0000259" key="4">
    <source>
        <dbReference type="PROSITE" id="PS01124"/>
    </source>
</evidence>
<keyword evidence="6" id="KW-1185">Reference proteome</keyword>
<accession>A0A421B1S1</accession>
<dbReference type="OrthoDB" id="9801123at2"/>
<comment type="caution">
    <text evidence="5">The sequence shown here is derived from an EMBL/GenBank/DDBJ whole genome shotgun (WGS) entry which is preliminary data.</text>
</comment>
<evidence type="ECO:0000256" key="3">
    <source>
        <dbReference type="ARBA" id="ARBA00023163"/>
    </source>
</evidence>
<feature type="domain" description="HTH araC/xylS-type" evidence="4">
    <location>
        <begin position="6"/>
        <end position="114"/>
    </location>
</feature>
<dbReference type="PROSITE" id="PS00041">
    <property type="entry name" value="HTH_ARAC_FAMILY_1"/>
    <property type="match status" value="1"/>
</dbReference>
<name>A0A421B1S1_9PSEU</name>
<dbReference type="InterPro" id="IPR011256">
    <property type="entry name" value="Reg_factor_effector_dom_sf"/>
</dbReference>
<dbReference type="SMART" id="SM00342">
    <property type="entry name" value="HTH_ARAC"/>
    <property type="match status" value="1"/>
</dbReference>
<keyword evidence="1" id="KW-0805">Transcription regulation</keyword>
<dbReference type="RefSeq" id="WP_121392775.1">
    <property type="nucleotide sequence ID" value="NZ_RCDD01000003.1"/>
</dbReference>
<dbReference type="InterPro" id="IPR018062">
    <property type="entry name" value="HTH_AraC-typ_CS"/>
</dbReference>
<proteinExistence type="predicted"/>
<dbReference type="InterPro" id="IPR029442">
    <property type="entry name" value="GyrI-like"/>
</dbReference>
<evidence type="ECO:0000256" key="2">
    <source>
        <dbReference type="ARBA" id="ARBA00023125"/>
    </source>
</evidence>
<evidence type="ECO:0000256" key="1">
    <source>
        <dbReference type="ARBA" id="ARBA00023015"/>
    </source>
</evidence>
<dbReference type="Proteomes" id="UP000282454">
    <property type="component" value="Unassembled WGS sequence"/>
</dbReference>
<dbReference type="InterPro" id="IPR010499">
    <property type="entry name" value="AraC_E-bd"/>
</dbReference>
<dbReference type="Gene3D" id="3.20.80.10">
    <property type="entry name" value="Regulatory factor, effector binding domain"/>
    <property type="match status" value="1"/>
</dbReference>
<dbReference type="Pfam" id="PF12833">
    <property type="entry name" value="HTH_18"/>
    <property type="match status" value="1"/>
</dbReference>
<reference evidence="5 6" key="1">
    <citation type="submission" date="2018-10" db="EMBL/GenBank/DDBJ databases">
        <title>Genomic Encyclopedia of Archaeal and Bacterial Type Strains, Phase II (KMG-II): from individual species to whole genera.</title>
        <authorList>
            <person name="Goeker M."/>
        </authorList>
    </citation>
    <scope>NUCLEOTIDE SEQUENCE [LARGE SCALE GENOMIC DNA]</scope>
    <source>
        <strain evidence="5 6">DSM 45657</strain>
    </source>
</reference>
<dbReference type="Pfam" id="PF06445">
    <property type="entry name" value="GyrI-like"/>
    <property type="match status" value="1"/>
</dbReference>
<keyword evidence="2" id="KW-0238">DNA-binding</keyword>
<dbReference type="SUPFAM" id="SSF46689">
    <property type="entry name" value="Homeodomain-like"/>
    <property type="match status" value="1"/>
</dbReference>
<dbReference type="InterPro" id="IPR009057">
    <property type="entry name" value="Homeodomain-like_sf"/>
</dbReference>
<evidence type="ECO:0000313" key="6">
    <source>
        <dbReference type="Proteomes" id="UP000282454"/>
    </source>
</evidence>
<sequence length="299" mass="32673">MISALNRLVDLVEDHLVEGHLAGDGLVGEFDVAEVASAVGTTEYHLRRMFSSLAGMPLSEYVRRRRMTVAAAEVIRGSGDLLGIAVRHGYGSTEAFGRAFRAVHGATPGEVRRDGGPLRAQPQLRFRLTVEGSSPMDTRVVDRPAFRLVGHAARVPLIHRGVNPHIQRHITALPPQAHVRLKSLGDTEPAGLLQVTDDIDPDSAEGTELTYLHGVAITQDTPTPDDLDTIDVHPGRWAVFRSEGLYPQALQDTWAATATEWFPANPWRLRPGPSILTILDRADDFSTATCELWLPIEPA</sequence>
<dbReference type="SMART" id="SM00871">
    <property type="entry name" value="AraC_E_bind"/>
    <property type="match status" value="1"/>
</dbReference>
<dbReference type="InterPro" id="IPR050959">
    <property type="entry name" value="MarA-like"/>
</dbReference>